<keyword evidence="1" id="KW-0812">Transmembrane</keyword>
<evidence type="ECO:0000313" key="2">
    <source>
        <dbReference type="EMBL" id="OJF72289.1"/>
    </source>
</evidence>
<feature type="transmembrane region" description="Helical" evidence="1">
    <location>
        <begin position="12"/>
        <end position="30"/>
    </location>
</feature>
<feature type="transmembrane region" description="Helical" evidence="1">
    <location>
        <begin position="90"/>
        <end position="110"/>
    </location>
</feature>
<dbReference type="AlphaFoldDB" id="A0A1L8MNG8"/>
<comment type="caution">
    <text evidence="2">The sequence shown here is derived from an EMBL/GenBank/DDBJ whole genome shotgun (WGS) entry which is preliminary data.</text>
</comment>
<evidence type="ECO:0008006" key="4">
    <source>
        <dbReference type="Google" id="ProtNLM"/>
    </source>
</evidence>
<feature type="transmembrane region" description="Helical" evidence="1">
    <location>
        <begin position="122"/>
        <end position="144"/>
    </location>
</feature>
<dbReference type="Pfam" id="PF07314">
    <property type="entry name" value="Lit"/>
    <property type="match status" value="1"/>
</dbReference>
<organism evidence="2 3">
    <name type="scientific">Streptococcus bovimastitidis</name>
    <dbReference type="NCBI Taxonomy" id="1856638"/>
    <lineage>
        <taxon>Bacteria</taxon>
        <taxon>Bacillati</taxon>
        <taxon>Bacillota</taxon>
        <taxon>Bacilli</taxon>
        <taxon>Lactobacillales</taxon>
        <taxon>Streptococcaceae</taxon>
        <taxon>Streptococcus</taxon>
    </lineage>
</organism>
<dbReference type="NCBIfam" id="TIGR01906">
    <property type="entry name" value="integ_TIGR01906"/>
    <property type="match status" value="1"/>
</dbReference>
<dbReference type="STRING" id="1856638.A9Q68_01725"/>
<dbReference type="InterPro" id="IPR010178">
    <property type="entry name" value="Lit"/>
</dbReference>
<gene>
    <name evidence="2" type="ORF">A9Q68_01725</name>
</gene>
<sequence length="206" mass="23631">MKEKLQMLSTFIWVLSLSVLLTIYLAWLFYPIEVDLLKITKVVFMTKKSILYNFNGLMNYLTNPLVKSLKFASFTASKAGLAHFADVKGLFHLTQALFVLSSLPALPFLYKNIEAKTLGLYSHFLGLAVILPLAIAAMALLIGFDNFFVLFHHILFVGKDNWSFDPLTDPVIWILPETFFMHCFILFFILYEAIFIGLFGISRRRK</sequence>
<keyword evidence="1" id="KW-0472">Membrane</keyword>
<dbReference type="OrthoDB" id="9813051at2"/>
<keyword evidence="1" id="KW-1133">Transmembrane helix</keyword>
<accession>A0A1L8MNG8</accession>
<evidence type="ECO:0000256" key="1">
    <source>
        <dbReference type="SAM" id="Phobius"/>
    </source>
</evidence>
<dbReference type="Proteomes" id="UP000182015">
    <property type="component" value="Unassembled WGS sequence"/>
</dbReference>
<proteinExistence type="predicted"/>
<feature type="transmembrane region" description="Helical" evidence="1">
    <location>
        <begin position="179"/>
        <end position="201"/>
    </location>
</feature>
<name>A0A1L8MNG8_9STRE</name>
<reference evidence="3" key="1">
    <citation type="submission" date="2016-06" db="EMBL/GenBank/DDBJ databases">
        <authorList>
            <person name="de Vries S.P.W."/>
            <person name="Hadjirin N.F."/>
            <person name="Lay E.M."/>
            <person name="Zadoks R.N."/>
            <person name="Peacock S.J."/>
            <person name="Parkhill J."/>
            <person name="Grant A.J."/>
            <person name="Mcdougall S."/>
            <person name="Holmes M.A."/>
        </authorList>
    </citation>
    <scope>NUCLEOTIDE SEQUENCE [LARGE SCALE GENOMIC DNA]</scope>
    <source>
        <strain evidence="3">NZ1587</strain>
    </source>
</reference>
<protein>
    <recommendedName>
        <fullName evidence="4">TIGR01906 family membrane protein</fullName>
    </recommendedName>
</protein>
<keyword evidence="3" id="KW-1185">Reference proteome</keyword>
<evidence type="ECO:0000313" key="3">
    <source>
        <dbReference type="Proteomes" id="UP000182015"/>
    </source>
</evidence>
<dbReference type="EMBL" id="LZDD01000001">
    <property type="protein sequence ID" value="OJF72289.1"/>
    <property type="molecule type" value="Genomic_DNA"/>
</dbReference>
<dbReference type="RefSeq" id="WP_071792944.1">
    <property type="nucleotide sequence ID" value="NZ_LZDD01000001.1"/>
</dbReference>